<dbReference type="SUPFAM" id="SSF52218">
    <property type="entry name" value="Flavoproteins"/>
    <property type="match status" value="1"/>
</dbReference>
<dbReference type="GO" id="GO:0046872">
    <property type="term" value="F:metal ion binding"/>
    <property type="evidence" value="ECO:0007669"/>
    <property type="project" value="UniProtKB-KW"/>
</dbReference>
<accession>A0A9D2HXG6</accession>
<dbReference type="InterPro" id="IPR017900">
    <property type="entry name" value="4Fe4S_Fe_S_CS"/>
</dbReference>
<dbReference type="Proteomes" id="UP000823862">
    <property type="component" value="Unassembled WGS sequence"/>
</dbReference>
<keyword evidence="2" id="KW-0408">Iron</keyword>
<dbReference type="Pfam" id="PF13187">
    <property type="entry name" value="Fer4_9"/>
    <property type="match status" value="1"/>
</dbReference>
<evidence type="ECO:0000256" key="3">
    <source>
        <dbReference type="ARBA" id="ARBA00023014"/>
    </source>
</evidence>
<dbReference type="InterPro" id="IPR029039">
    <property type="entry name" value="Flavoprotein-like_sf"/>
</dbReference>
<dbReference type="SUPFAM" id="SSF54862">
    <property type="entry name" value="4Fe-4S ferredoxins"/>
    <property type="match status" value="1"/>
</dbReference>
<dbReference type="InterPro" id="IPR017896">
    <property type="entry name" value="4Fe4S_Fe-S-bd"/>
</dbReference>
<reference evidence="5" key="2">
    <citation type="submission" date="2021-04" db="EMBL/GenBank/DDBJ databases">
        <authorList>
            <person name="Gilroy R."/>
        </authorList>
    </citation>
    <scope>NUCLEOTIDE SEQUENCE</scope>
    <source>
        <strain evidence="5">ChiHjej12B11-9795</strain>
    </source>
</reference>
<dbReference type="PROSITE" id="PS51379">
    <property type="entry name" value="4FE4S_FER_2"/>
    <property type="match status" value="2"/>
</dbReference>
<feature type="domain" description="4Fe-4S ferredoxin-type" evidence="4">
    <location>
        <begin position="176"/>
        <end position="205"/>
    </location>
</feature>
<keyword evidence="1" id="KW-0479">Metal-binding</keyword>
<dbReference type="GO" id="GO:0051536">
    <property type="term" value="F:iron-sulfur cluster binding"/>
    <property type="evidence" value="ECO:0007669"/>
    <property type="project" value="UniProtKB-KW"/>
</dbReference>
<dbReference type="InterPro" id="IPR047964">
    <property type="entry name" value="EFR1-like"/>
</dbReference>
<proteinExistence type="predicted"/>
<dbReference type="AlphaFoldDB" id="A0A9D2HXG6"/>
<evidence type="ECO:0000313" key="6">
    <source>
        <dbReference type="Proteomes" id="UP000823862"/>
    </source>
</evidence>
<sequence>MLFYFSATGNSQWIALQLASLTGDEVCSITDFIKNKSVPALPTGTARVGFVFPIHSWYVPAPVLQFLSQLAIPASAYRYAICTCGDDVGKGLSRLSRHFPLDAAWSIQMPNTYVPMFKLDPPALAQQKVETAQQQLPRIASAVKRKEHVWEVHEGSWPWCKTYVVYPLFKNFCISIKAFQADDTCISCGRCEQHCPVSAIRLVNGHPTWNNACIHCMACLHGCPTHAICYGKGTKGKGQYHLEDYINDER</sequence>
<organism evidence="5 6">
    <name type="scientific">Candidatus Bacteroides avicola</name>
    <dbReference type="NCBI Taxonomy" id="2838468"/>
    <lineage>
        <taxon>Bacteria</taxon>
        <taxon>Pseudomonadati</taxon>
        <taxon>Bacteroidota</taxon>
        <taxon>Bacteroidia</taxon>
        <taxon>Bacteroidales</taxon>
        <taxon>Bacteroidaceae</taxon>
        <taxon>Bacteroides</taxon>
    </lineage>
</organism>
<feature type="domain" description="4Fe-4S ferredoxin-type" evidence="4">
    <location>
        <begin position="206"/>
        <end position="233"/>
    </location>
</feature>
<comment type="caution">
    <text evidence="5">The sequence shown here is derived from an EMBL/GenBank/DDBJ whole genome shotgun (WGS) entry which is preliminary data.</text>
</comment>
<evidence type="ECO:0000259" key="4">
    <source>
        <dbReference type="PROSITE" id="PS51379"/>
    </source>
</evidence>
<reference evidence="5" key="1">
    <citation type="journal article" date="2021" name="PeerJ">
        <title>Extensive microbial diversity within the chicken gut microbiome revealed by metagenomics and culture.</title>
        <authorList>
            <person name="Gilroy R."/>
            <person name="Ravi A."/>
            <person name="Getino M."/>
            <person name="Pursley I."/>
            <person name="Horton D.L."/>
            <person name="Alikhan N.F."/>
            <person name="Baker D."/>
            <person name="Gharbi K."/>
            <person name="Hall N."/>
            <person name="Watson M."/>
            <person name="Adriaenssens E.M."/>
            <person name="Foster-Nyarko E."/>
            <person name="Jarju S."/>
            <person name="Secka A."/>
            <person name="Antonio M."/>
            <person name="Oren A."/>
            <person name="Chaudhuri R.R."/>
            <person name="La Ragione R."/>
            <person name="Hildebrand F."/>
            <person name="Pallen M.J."/>
        </authorList>
    </citation>
    <scope>NUCLEOTIDE SEQUENCE</scope>
    <source>
        <strain evidence="5">ChiHjej12B11-9795</strain>
    </source>
</reference>
<evidence type="ECO:0000256" key="1">
    <source>
        <dbReference type="ARBA" id="ARBA00022723"/>
    </source>
</evidence>
<dbReference type="Gene3D" id="3.30.70.20">
    <property type="match status" value="1"/>
</dbReference>
<evidence type="ECO:0000256" key="2">
    <source>
        <dbReference type="ARBA" id="ARBA00023004"/>
    </source>
</evidence>
<gene>
    <name evidence="5" type="ORF">H9950_05615</name>
</gene>
<keyword evidence="3" id="KW-0411">Iron-sulfur</keyword>
<dbReference type="EMBL" id="DWZI01000033">
    <property type="protein sequence ID" value="HJA85657.1"/>
    <property type="molecule type" value="Genomic_DNA"/>
</dbReference>
<protein>
    <submittedName>
        <fullName evidence="5">EFR1 family ferrodoxin</fullName>
    </submittedName>
</protein>
<dbReference type="PROSITE" id="PS00198">
    <property type="entry name" value="4FE4S_FER_1"/>
    <property type="match status" value="2"/>
</dbReference>
<name>A0A9D2HXG6_9BACE</name>
<evidence type="ECO:0000313" key="5">
    <source>
        <dbReference type="EMBL" id="HJA85657.1"/>
    </source>
</evidence>
<dbReference type="NCBIfam" id="NF038196">
    <property type="entry name" value="ferrodoxin_EFR1"/>
    <property type="match status" value="1"/>
</dbReference>